<dbReference type="PANTHER" id="PTHR44757">
    <property type="entry name" value="DIGUANYLATE CYCLASE DGCP"/>
    <property type="match status" value="1"/>
</dbReference>
<dbReference type="InterPro" id="IPR029787">
    <property type="entry name" value="Nucleotide_cyclase"/>
</dbReference>
<feature type="domain" description="PAC" evidence="2">
    <location>
        <begin position="229"/>
        <end position="280"/>
    </location>
</feature>
<dbReference type="AlphaFoldDB" id="A0A9D1ETV9"/>
<evidence type="ECO:0000313" key="5">
    <source>
        <dbReference type="Proteomes" id="UP000823935"/>
    </source>
</evidence>
<reference evidence="4" key="1">
    <citation type="submission" date="2020-10" db="EMBL/GenBank/DDBJ databases">
        <authorList>
            <person name="Gilroy R."/>
        </authorList>
    </citation>
    <scope>NUCLEOTIDE SEQUENCE</scope>
    <source>
        <strain evidence="4">CHK190-19873</strain>
    </source>
</reference>
<dbReference type="InterPro" id="IPR043128">
    <property type="entry name" value="Rev_trsase/Diguanyl_cyclase"/>
</dbReference>
<dbReference type="Pfam" id="PF13474">
    <property type="entry name" value="SnoaL_3"/>
    <property type="match status" value="1"/>
</dbReference>
<gene>
    <name evidence="4" type="ORF">IAB44_09960</name>
</gene>
<dbReference type="Pfam" id="PF00990">
    <property type="entry name" value="GGDEF"/>
    <property type="match status" value="1"/>
</dbReference>
<dbReference type="Gene3D" id="3.30.70.270">
    <property type="match status" value="1"/>
</dbReference>
<sequence>MVKDLLTRFFDAYLVQRDLETALSLLSDDVMSLGTGAQEIALSKEELRSLMSDEFKSLPGGFHYEISQYRERKYREDLYGVFCTVLTSLADESGGELSLQTRLTMTAAKLADSWKIINLHMSTPSDQQEGEEFFPVKYGRQAIGKLDASAGKKLIELMLSMLPGGIMGGYLEKGFPLYIINNTMLSYLGYTYEELVEETGEEMQKIIAPEDWDRVEKTIYESLEKTGEYDVQYRVIRKDGTRLWVDDKGHEIVTEDGRRAMVSVMLDVNENIRLQERLRKEAMEDPLTGILNRKGAIVRIEKYLSDRQSGAMFLLDIDNFKQLNDTFGHQAGDRVLQLLADIIKQNSREEDVAARIGGDEFLLFLPGCTAKRVLSAKAKSICDAFWSAGSVYKPVALSVSIGITVCQESCSFDFLFKQADDRLYAVKKHGKGSFQYTDEP</sequence>
<dbReference type="NCBIfam" id="TIGR00229">
    <property type="entry name" value="sensory_box"/>
    <property type="match status" value="1"/>
</dbReference>
<reference evidence="4" key="2">
    <citation type="journal article" date="2021" name="PeerJ">
        <title>Extensive microbial diversity within the chicken gut microbiome revealed by metagenomics and culture.</title>
        <authorList>
            <person name="Gilroy R."/>
            <person name="Ravi A."/>
            <person name="Getino M."/>
            <person name="Pursley I."/>
            <person name="Horton D.L."/>
            <person name="Alikhan N.F."/>
            <person name="Baker D."/>
            <person name="Gharbi K."/>
            <person name="Hall N."/>
            <person name="Watson M."/>
            <person name="Adriaenssens E.M."/>
            <person name="Foster-Nyarko E."/>
            <person name="Jarju S."/>
            <person name="Secka A."/>
            <person name="Antonio M."/>
            <person name="Oren A."/>
            <person name="Chaudhuri R.R."/>
            <person name="La Ragione R."/>
            <person name="Hildebrand F."/>
            <person name="Pallen M.J."/>
        </authorList>
    </citation>
    <scope>NUCLEOTIDE SEQUENCE</scope>
    <source>
        <strain evidence="4">CHK190-19873</strain>
    </source>
</reference>
<dbReference type="Proteomes" id="UP000823935">
    <property type="component" value="Unassembled WGS sequence"/>
</dbReference>
<dbReference type="PANTHER" id="PTHR44757:SF2">
    <property type="entry name" value="BIOFILM ARCHITECTURE MAINTENANCE PROTEIN MBAA"/>
    <property type="match status" value="1"/>
</dbReference>
<dbReference type="EMBL" id="DVIQ01000059">
    <property type="protein sequence ID" value="HIS31853.1"/>
    <property type="molecule type" value="Genomic_DNA"/>
</dbReference>
<dbReference type="SMART" id="SM00086">
    <property type="entry name" value="PAC"/>
    <property type="match status" value="1"/>
</dbReference>
<dbReference type="Gene3D" id="3.10.450.50">
    <property type="match status" value="1"/>
</dbReference>
<evidence type="ECO:0000313" key="4">
    <source>
        <dbReference type="EMBL" id="HIS31853.1"/>
    </source>
</evidence>
<dbReference type="InterPro" id="IPR013655">
    <property type="entry name" value="PAS_fold_3"/>
</dbReference>
<dbReference type="InterPro" id="IPR000700">
    <property type="entry name" value="PAS-assoc_C"/>
</dbReference>
<dbReference type="InterPro" id="IPR001610">
    <property type="entry name" value="PAC"/>
</dbReference>
<dbReference type="InterPro" id="IPR052155">
    <property type="entry name" value="Biofilm_reg_signaling"/>
</dbReference>
<dbReference type="PROSITE" id="PS50112">
    <property type="entry name" value="PAS"/>
    <property type="match status" value="1"/>
</dbReference>
<dbReference type="Gene3D" id="3.30.450.20">
    <property type="entry name" value="PAS domain"/>
    <property type="match status" value="1"/>
</dbReference>
<dbReference type="SUPFAM" id="SSF55785">
    <property type="entry name" value="PYP-like sensor domain (PAS domain)"/>
    <property type="match status" value="1"/>
</dbReference>
<dbReference type="CDD" id="cd01949">
    <property type="entry name" value="GGDEF"/>
    <property type="match status" value="1"/>
</dbReference>
<dbReference type="NCBIfam" id="TIGR00254">
    <property type="entry name" value="GGDEF"/>
    <property type="match status" value="1"/>
</dbReference>
<dbReference type="PROSITE" id="PS50887">
    <property type="entry name" value="GGDEF"/>
    <property type="match status" value="1"/>
</dbReference>
<dbReference type="InterPro" id="IPR035965">
    <property type="entry name" value="PAS-like_dom_sf"/>
</dbReference>
<dbReference type="InterPro" id="IPR032710">
    <property type="entry name" value="NTF2-like_dom_sf"/>
</dbReference>
<feature type="domain" description="PAS" evidence="1">
    <location>
        <begin position="180"/>
        <end position="226"/>
    </location>
</feature>
<dbReference type="Pfam" id="PF08447">
    <property type="entry name" value="PAS_3"/>
    <property type="match status" value="1"/>
</dbReference>
<comment type="caution">
    <text evidence="4">The sequence shown here is derived from an EMBL/GenBank/DDBJ whole genome shotgun (WGS) entry which is preliminary data.</text>
</comment>
<dbReference type="SUPFAM" id="SSF54427">
    <property type="entry name" value="NTF2-like"/>
    <property type="match status" value="1"/>
</dbReference>
<evidence type="ECO:0000259" key="2">
    <source>
        <dbReference type="PROSITE" id="PS50113"/>
    </source>
</evidence>
<name>A0A9D1ETV9_9FIRM</name>
<evidence type="ECO:0000259" key="1">
    <source>
        <dbReference type="PROSITE" id="PS50112"/>
    </source>
</evidence>
<accession>A0A9D1ETV9</accession>
<dbReference type="SUPFAM" id="SSF55073">
    <property type="entry name" value="Nucleotide cyclase"/>
    <property type="match status" value="1"/>
</dbReference>
<dbReference type="SMART" id="SM00267">
    <property type="entry name" value="GGDEF"/>
    <property type="match status" value="1"/>
</dbReference>
<evidence type="ECO:0000259" key="3">
    <source>
        <dbReference type="PROSITE" id="PS50887"/>
    </source>
</evidence>
<feature type="domain" description="GGDEF" evidence="3">
    <location>
        <begin position="308"/>
        <end position="439"/>
    </location>
</feature>
<protein>
    <submittedName>
        <fullName evidence="4">Diguanylate cyclase</fullName>
    </submittedName>
</protein>
<proteinExistence type="predicted"/>
<dbReference type="InterPro" id="IPR000014">
    <property type="entry name" value="PAS"/>
</dbReference>
<dbReference type="InterPro" id="IPR000160">
    <property type="entry name" value="GGDEF_dom"/>
</dbReference>
<dbReference type="InterPro" id="IPR037401">
    <property type="entry name" value="SnoaL-like"/>
</dbReference>
<dbReference type="PROSITE" id="PS50113">
    <property type="entry name" value="PAC"/>
    <property type="match status" value="1"/>
</dbReference>
<organism evidence="4 5">
    <name type="scientific">Candidatus Limivivens intestinipullorum</name>
    <dbReference type="NCBI Taxonomy" id="2840858"/>
    <lineage>
        <taxon>Bacteria</taxon>
        <taxon>Bacillati</taxon>
        <taxon>Bacillota</taxon>
        <taxon>Clostridia</taxon>
        <taxon>Lachnospirales</taxon>
        <taxon>Lachnospiraceae</taxon>
        <taxon>Lachnospiraceae incertae sedis</taxon>
        <taxon>Candidatus Limivivens</taxon>
    </lineage>
</organism>